<dbReference type="Proteomes" id="UP001251524">
    <property type="component" value="Unassembled WGS sequence"/>
</dbReference>
<dbReference type="PANTHER" id="PTHR10357">
    <property type="entry name" value="ALPHA-AMYLASE FAMILY MEMBER"/>
    <property type="match status" value="1"/>
</dbReference>
<keyword evidence="3" id="KW-0326">Glycosidase</keyword>
<evidence type="ECO:0000259" key="2">
    <source>
        <dbReference type="SMART" id="SM00642"/>
    </source>
</evidence>
<dbReference type="SUPFAM" id="SSF49344">
    <property type="entry name" value="CBD9-like"/>
    <property type="match status" value="1"/>
</dbReference>
<evidence type="ECO:0000256" key="1">
    <source>
        <dbReference type="SAM" id="MobiDB-lite"/>
    </source>
</evidence>
<dbReference type="Gene3D" id="3.20.20.80">
    <property type="entry name" value="Glycosidases"/>
    <property type="match status" value="1"/>
</dbReference>
<feature type="domain" description="Glycosyl hydrolase family 13 catalytic" evidence="2">
    <location>
        <begin position="30"/>
        <end position="448"/>
    </location>
</feature>
<organism evidence="3 4">
    <name type="scientific">Lysobacter niastensis</name>
    <dbReference type="NCBI Taxonomy" id="380629"/>
    <lineage>
        <taxon>Bacteria</taxon>
        <taxon>Pseudomonadati</taxon>
        <taxon>Pseudomonadota</taxon>
        <taxon>Gammaproteobacteria</taxon>
        <taxon>Lysobacterales</taxon>
        <taxon>Lysobacteraceae</taxon>
        <taxon>Lysobacter</taxon>
    </lineage>
</organism>
<dbReference type="SUPFAM" id="SSF51445">
    <property type="entry name" value="(Trans)glycosidases"/>
    <property type="match status" value="1"/>
</dbReference>
<accession>A0ABU1W6L1</accession>
<keyword evidence="4" id="KW-1185">Reference proteome</keyword>
<dbReference type="InterPro" id="IPR017853">
    <property type="entry name" value="GH"/>
</dbReference>
<comment type="caution">
    <text evidence="3">The sequence shown here is derived from an EMBL/GenBank/DDBJ whole genome shotgun (WGS) entry which is preliminary data.</text>
</comment>
<sequence>MTGPAIAAGREPAGALHVPSPDWRDQVIYFVMTDRFADGDRANNDQKAGEFDPASNARYNGGDLRGIEQRLDYIGGLGATAVWVTPPVANRWWSERSQYGGYHGYWAENFMAVDAHNGTLGDYRSLSRHLHAKGMYLVQDVVVNHVGNYFTYDGGWDANDPAAHFQLNADSNGRTAPTQSPFDRNDARDPAQRAAGIYHWTPAITDYNDPRQLFDFQLADLDDLNTDNPRVREALRRSYGYWVREAGVDAFRVDTAFYVQPEYFLDFLYADDAKAPGIARVAEKTGRRQFHVFGEGFGIDKPYQDEQMRRIDGYMRDAQGREFMPGMINFPLYGSSGDVFARGRPTAELGWRIERTMQVHRQPHLMPTFVDNHDVDRFLAGGDEAGLKQALLSMLTLPGIPTIYYGTEQGFREQRGAMFAGGYGSDGRDHYDTRAPLYRYLQRVIALRRGHRVFSRGMPRVIAQDATGPGVLAYLMRHEGQAALVAFNTATHAALLEPVDTGLAPGTVLRGAFAIDGDAPELVVDGDGRVHLPLAARAGVVWLASEERRTVAAPASTVTFDDGLPDEVSGDFVVRGSARGAATLKLVVDGDIDRAREVRVDARGRWQANVDTSSMTDAATAHRVVVWDQAGDVVATAHTFRVTREWTLLADVKDPQGDDHGPAGSYVYPAGAEWREHRPLDLRRIRVYGAGGAMKVEVTTNRRLASWNPPNGFDHIAYTLFVGLPGRDDGATAMPQQNGVLPDGMRWQVRARANGWTNALFDSRGASASAEGSAITPAATIALGPGDDTVTFTFPASVLGSARSLSGVRLYLNTWDYDGGYRSLTPKPGAHSIGGGDAGKDPLWMDDSGVITLR</sequence>
<dbReference type="Pfam" id="PF09985">
    <property type="entry name" value="Glucodextran_C"/>
    <property type="match status" value="1"/>
</dbReference>
<feature type="region of interest" description="Disordered" evidence="1">
    <location>
        <begin position="169"/>
        <end position="188"/>
    </location>
</feature>
<dbReference type="Pfam" id="PF00128">
    <property type="entry name" value="Alpha-amylase"/>
    <property type="match status" value="1"/>
</dbReference>
<protein>
    <submittedName>
        <fullName evidence="3">Glycosidase</fullName>
    </submittedName>
</protein>
<dbReference type="PANTHER" id="PTHR10357:SF209">
    <property type="entry name" value="PERIPLASMIC ALPHA-AMYLASE"/>
    <property type="match status" value="1"/>
</dbReference>
<dbReference type="SUPFAM" id="SSF51011">
    <property type="entry name" value="Glycosyl hydrolase domain"/>
    <property type="match status" value="1"/>
</dbReference>
<gene>
    <name evidence="3" type="ORF">J2X06_000407</name>
</gene>
<feature type="compositionally biased region" description="Polar residues" evidence="1">
    <location>
        <begin position="169"/>
        <end position="182"/>
    </location>
</feature>
<dbReference type="InterPro" id="IPR019248">
    <property type="entry name" value="Glucodextran_C"/>
</dbReference>
<dbReference type="GO" id="GO:0016798">
    <property type="term" value="F:hydrolase activity, acting on glycosyl bonds"/>
    <property type="evidence" value="ECO:0007669"/>
    <property type="project" value="UniProtKB-KW"/>
</dbReference>
<reference evidence="3 4" key="1">
    <citation type="submission" date="2023-07" db="EMBL/GenBank/DDBJ databases">
        <title>Sorghum-associated microbial communities from plants grown in Nebraska, USA.</title>
        <authorList>
            <person name="Schachtman D."/>
        </authorList>
    </citation>
    <scope>NUCLEOTIDE SEQUENCE [LARGE SCALE GENOMIC DNA]</scope>
    <source>
        <strain evidence="3 4">BE198</strain>
    </source>
</reference>
<name>A0ABU1W6L1_9GAMM</name>
<keyword evidence="3" id="KW-0378">Hydrolase</keyword>
<evidence type="ECO:0000313" key="3">
    <source>
        <dbReference type="EMBL" id="MDR7133223.1"/>
    </source>
</evidence>
<dbReference type="InterPro" id="IPR006047">
    <property type="entry name" value="GH13_cat_dom"/>
</dbReference>
<dbReference type="Gene3D" id="2.60.40.1190">
    <property type="match status" value="1"/>
</dbReference>
<dbReference type="EMBL" id="JAVDVY010000001">
    <property type="protein sequence ID" value="MDR7133223.1"/>
    <property type="molecule type" value="Genomic_DNA"/>
</dbReference>
<proteinExistence type="predicted"/>
<dbReference type="RefSeq" id="WP_310057617.1">
    <property type="nucleotide sequence ID" value="NZ_JAVDVY010000001.1"/>
</dbReference>
<evidence type="ECO:0000313" key="4">
    <source>
        <dbReference type="Proteomes" id="UP001251524"/>
    </source>
</evidence>
<dbReference type="SMART" id="SM00642">
    <property type="entry name" value="Aamy"/>
    <property type="match status" value="1"/>
</dbReference>